<feature type="compositionally biased region" description="Basic and acidic residues" evidence="1">
    <location>
        <begin position="11"/>
        <end position="28"/>
    </location>
</feature>
<sequence length="68" mass="7583">MSGDDGPATRWEYETAEPPRDPTMEEASDPRELLNEYGADGWELVDTITYTGGGTKFLVFKRPADDDV</sequence>
<dbReference type="Pfam" id="PF13783">
    <property type="entry name" value="DUF4177"/>
    <property type="match status" value="1"/>
</dbReference>
<comment type="caution">
    <text evidence="2">The sequence shown here is derived from an EMBL/GenBank/DDBJ whole genome shotgun (WGS) entry which is preliminary data.</text>
</comment>
<protein>
    <submittedName>
        <fullName evidence="2">DUF4177 domain-containing protein</fullName>
    </submittedName>
</protein>
<keyword evidence="3" id="KW-1185">Reference proteome</keyword>
<evidence type="ECO:0000313" key="3">
    <source>
        <dbReference type="Proteomes" id="UP001595925"/>
    </source>
</evidence>
<reference evidence="2 3" key="1">
    <citation type="journal article" date="2019" name="Int. J. Syst. Evol. Microbiol.">
        <title>The Global Catalogue of Microorganisms (GCM) 10K type strain sequencing project: providing services to taxonomists for standard genome sequencing and annotation.</title>
        <authorList>
            <consortium name="The Broad Institute Genomics Platform"/>
            <consortium name="The Broad Institute Genome Sequencing Center for Infectious Disease"/>
            <person name="Wu L."/>
            <person name="Ma J."/>
        </authorList>
    </citation>
    <scope>NUCLEOTIDE SEQUENCE [LARGE SCALE GENOMIC DNA]</scope>
    <source>
        <strain evidence="2 3">CGMCC 1.15824</strain>
    </source>
</reference>
<proteinExistence type="predicted"/>
<dbReference type="RefSeq" id="WP_224827792.1">
    <property type="nucleotide sequence ID" value="NZ_JAIVEF010000002.1"/>
</dbReference>
<accession>A0ABD5QJ38</accession>
<dbReference type="EMBL" id="JBHSJG010000049">
    <property type="protein sequence ID" value="MFC4989584.1"/>
    <property type="molecule type" value="Genomic_DNA"/>
</dbReference>
<dbReference type="AlphaFoldDB" id="A0ABD5QJ38"/>
<gene>
    <name evidence="2" type="ORF">ACFPFO_17830</name>
</gene>
<dbReference type="Proteomes" id="UP001595925">
    <property type="component" value="Unassembled WGS sequence"/>
</dbReference>
<feature type="region of interest" description="Disordered" evidence="1">
    <location>
        <begin position="1"/>
        <end position="28"/>
    </location>
</feature>
<organism evidence="2 3">
    <name type="scientific">Saliphagus infecundisoli</name>
    <dbReference type="NCBI Taxonomy" id="1849069"/>
    <lineage>
        <taxon>Archaea</taxon>
        <taxon>Methanobacteriati</taxon>
        <taxon>Methanobacteriota</taxon>
        <taxon>Stenosarchaea group</taxon>
        <taxon>Halobacteria</taxon>
        <taxon>Halobacteriales</taxon>
        <taxon>Natrialbaceae</taxon>
        <taxon>Saliphagus</taxon>
    </lineage>
</organism>
<evidence type="ECO:0000256" key="1">
    <source>
        <dbReference type="SAM" id="MobiDB-lite"/>
    </source>
</evidence>
<evidence type="ECO:0000313" key="2">
    <source>
        <dbReference type="EMBL" id="MFC4989584.1"/>
    </source>
</evidence>
<name>A0ABD5QJ38_9EURY</name>
<dbReference type="InterPro" id="IPR025234">
    <property type="entry name" value="YjzH-like"/>
</dbReference>